<protein>
    <submittedName>
        <fullName evidence="1">Uncharacterized protein</fullName>
    </submittedName>
</protein>
<comment type="caution">
    <text evidence="1">The sequence shown here is derived from an EMBL/GenBank/DDBJ whole genome shotgun (WGS) entry which is preliminary data.</text>
</comment>
<dbReference type="Proteomes" id="UP000032142">
    <property type="component" value="Unassembled WGS sequence"/>
</dbReference>
<dbReference type="EMBL" id="JRRC01514186">
    <property type="protein sequence ID" value="KHG08893.1"/>
    <property type="molecule type" value="Genomic_DNA"/>
</dbReference>
<keyword evidence="2" id="KW-1185">Reference proteome</keyword>
<proteinExistence type="predicted"/>
<gene>
    <name evidence="1" type="ORF">F383_36017</name>
</gene>
<organism evidence="1 2">
    <name type="scientific">Gossypium arboreum</name>
    <name type="common">Tree cotton</name>
    <name type="synonym">Gossypium nanking</name>
    <dbReference type="NCBI Taxonomy" id="29729"/>
    <lineage>
        <taxon>Eukaryota</taxon>
        <taxon>Viridiplantae</taxon>
        <taxon>Streptophyta</taxon>
        <taxon>Embryophyta</taxon>
        <taxon>Tracheophyta</taxon>
        <taxon>Spermatophyta</taxon>
        <taxon>Magnoliopsida</taxon>
        <taxon>eudicotyledons</taxon>
        <taxon>Gunneridae</taxon>
        <taxon>Pentapetalae</taxon>
        <taxon>rosids</taxon>
        <taxon>malvids</taxon>
        <taxon>Malvales</taxon>
        <taxon>Malvaceae</taxon>
        <taxon>Malvoideae</taxon>
        <taxon>Gossypium</taxon>
    </lineage>
</organism>
<evidence type="ECO:0000313" key="1">
    <source>
        <dbReference type="EMBL" id="KHG08893.1"/>
    </source>
</evidence>
<reference evidence="2" key="1">
    <citation type="submission" date="2014-09" db="EMBL/GenBank/DDBJ databases">
        <authorList>
            <person name="Mudge J."/>
            <person name="Ramaraj T."/>
            <person name="Lindquist I.E."/>
            <person name="Bharti A.K."/>
            <person name="Sundararajan A."/>
            <person name="Cameron C.T."/>
            <person name="Woodward J.E."/>
            <person name="May G.D."/>
            <person name="Brubaker C."/>
            <person name="Broadhvest J."/>
            <person name="Wilkins T.A."/>
        </authorList>
    </citation>
    <scope>NUCLEOTIDE SEQUENCE</scope>
    <source>
        <strain evidence="2">cv. AKA8401</strain>
    </source>
</reference>
<accession>A0A0B0N394</accession>
<dbReference type="AlphaFoldDB" id="A0A0B0N394"/>
<sequence>MSDSAITFGSGLGCYI</sequence>
<evidence type="ECO:0000313" key="2">
    <source>
        <dbReference type="Proteomes" id="UP000032142"/>
    </source>
</evidence>
<name>A0A0B0N394_GOSAR</name>